<proteinExistence type="predicted"/>
<reference evidence="2 3" key="1">
    <citation type="submission" date="2017-09" db="EMBL/GenBank/DDBJ databases">
        <title>Biodiversity and function of Thalassospira species in the particle-attached aromatic-hydrocarbon-degrading consortia from the surface seawater of the South China Sea.</title>
        <authorList>
            <person name="Dong C."/>
            <person name="Liu R."/>
            <person name="Shao Z."/>
        </authorList>
    </citation>
    <scope>NUCLEOTIDE SEQUENCE [LARGE SCALE GENOMIC DNA]</scope>
    <source>
        <strain evidence="2 3">CSC1P2</strain>
    </source>
</reference>
<sequence>MVEPSANSLTDEERALWHAIKMLGDEACQAVGRDITARTALSGADFAILSRLDELGDGRLAQRDLLASLGWDKSRVSHQLRRMEERGLITRGQIEGAACAALTEAGTQALALTRPVHAAAIRERALQHVRPEERDALIAVARRIAAAVKK</sequence>
<evidence type="ECO:0000313" key="3">
    <source>
        <dbReference type="Proteomes" id="UP000233597"/>
    </source>
</evidence>
<dbReference type="RefSeq" id="WP_101269246.1">
    <property type="nucleotide sequence ID" value="NZ_NWTK01000013.1"/>
</dbReference>
<dbReference type="Gene3D" id="1.10.10.10">
    <property type="entry name" value="Winged helix-like DNA-binding domain superfamily/Winged helix DNA-binding domain"/>
    <property type="match status" value="1"/>
</dbReference>
<dbReference type="AlphaFoldDB" id="A0A2N3KMT3"/>
<dbReference type="Pfam" id="PF13412">
    <property type="entry name" value="HTH_24"/>
    <property type="match status" value="1"/>
</dbReference>
<dbReference type="EMBL" id="NWTK01000013">
    <property type="protein sequence ID" value="PKR51830.1"/>
    <property type="molecule type" value="Genomic_DNA"/>
</dbReference>
<evidence type="ECO:0000259" key="1">
    <source>
        <dbReference type="SMART" id="SM00347"/>
    </source>
</evidence>
<dbReference type="InterPro" id="IPR036390">
    <property type="entry name" value="WH_DNA-bd_sf"/>
</dbReference>
<feature type="domain" description="HTH marR-type" evidence="1">
    <location>
        <begin position="34"/>
        <end position="134"/>
    </location>
</feature>
<comment type="caution">
    <text evidence="2">The sequence shown here is derived from an EMBL/GenBank/DDBJ whole genome shotgun (WGS) entry which is preliminary data.</text>
</comment>
<dbReference type="SMART" id="SM00347">
    <property type="entry name" value="HTH_MARR"/>
    <property type="match status" value="1"/>
</dbReference>
<accession>A0A2N3KMT3</accession>
<evidence type="ECO:0000313" key="2">
    <source>
        <dbReference type="EMBL" id="PKR51830.1"/>
    </source>
</evidence>
<dbReference type="Proteomes" id="UP000233597">
    <property type="component" value="Unassembled WGS sequence"/>
</dbReference>
<name>A0A2N3KMT3_9PROT</name>
<dbReference type="GO" id="GO:0003700">
    <property type="term" value="F:DNA-binding transcription factor activity"/>
    <property type="evidence" value="ECO:0007669"/>
    <property type="project" value="InterPro"/>
</dbReference>
<dbReference type="OrthoDB" id="8635520at2"/>
<gene>
    <name evidence="2" type="ORF">COO20_18500</name>
</gene>
<dbReference type="InterPro" id="IPR036388">
    <property type="entry name" value="WH-like_DNA-bd_sf"/>
</dbReference>
<organism evidence="2 3">
    <name type="scientific">Thalassospira marina</name>
    <dbReference type="NCBI Taxonomy" id="2048283"/>
    <lineage>
        <taxon>Bacteria</taxon>
        <taxon>Pseudomonadati</taxon>
        <taxon>Pseudomonadota</taxon>
        <taxon>Alphaproteobacteria</taxon>
        <taxon>Rhodospirillales</taxon>
        <taxon>Thalassospiraceae</taxon>
        <taxon>Thalassospira</taxon>
    </lineage>
</organism>
<protein>
    <submittedName>
        <fullName evidence="2">MarR family transcriptional regulator</fullName>
    </submittedName>
</protein>
<dbReference type="SUPFAM" id="SSF46785">
    <property type="entry name" value="Winged helix' DNA-binding domain"/>
    <property type="match status" value="1"/>
</dbReference>
<dbReference type="InterPro" id="IPR000835">
    <property type="entry name" value="HTH_MarR-typ"/>
</dbReference>